<evidence type="ECO:0000259" key="3">
    <source>
        <dbReference type="Pfam" id="PF22888"/>
    </source>
</evidence>
<name>A0A8J3UES9_9ACTN</name>
<dbReference type="Gene3D" id="3.40.50.880">
    <property type="match status" value="1"/>
</dbReference>
<keyword evidence="1" id="KW-0732">Signal</keyword>
<reference evidence="4 5" key="1">
    <citation type="submission" date="2021-01" db="EMBL/GenBank/DDBJ databases">
        <title>Whole genome shotgun sequence of Planotetraspora phitsanulokensis NBRC 104273.</title>
        <authorList>
            <person name="Komaki H."/>
            <person name="Tamura T."/>
        </authorList>
    </citation>
    <scope>NUCLEOTIDE SEQUENCE [LARGE SCALE GENOMIC DNA]</scope>
    <source>
        <strain evidence="4 5">NBRC 104273</strain>
    </source>
</reference>
<dbReference type="Gene3D" id="2.60.40.10">
    <property type="entry name" value="Immunoglobulins"/>
    <property type="match status" value="1"/>
</dbReference>
<evidence type="ECO:0000313" key="5">
    <source>
        <dbReference type="Proteomes" id="UP000622547"/>
    </source>
</evidence>
<dbReference type="InterPro" id="IPR029062">
    <property type="entry name" value="Class_I_gatase-like"/>
</dbReference>
<dbReference type="InterPro" id="IPR029010">
    <property type="entry name" value="ThuA-like"/>
</dbReference>
<evidence type="ECO:0000259" key="2">
    <source>
        <dbReference type="Pfam" id="PF06283"/>
    </source>
</evidence>
<protein>
    <recommendedName>
        <fullName evidence="6">ThuA-like domain-containing protein</fullName>
    </recommendedName>
</protein>
<dbReference type="EMBL" id="BOOP01000065">
    <property type="protein sequence ID" value="GII43532.1"/>
    <property type="molecule type" value="Genomic_DNA"/>
</dbReference>
<organism evidence="4 5">
    <name type="scientific">Planotetraspora phitsanulokensis</name>
    <dbReference type="NCBI Taxonomy" id="575192"/>
    <lineage>
        <taxon>Bacteria</taxon>
        <taxon>Bacillati</taxon>
        <taxon>Actinomycetota</taxon>
        <taxon>Actinomycetes</taxon>
        <taxon>Streptosporangiales</taxon>
        <taxon>Streptosporangiaceae</taxon>
        <taxon>Planotetraspora</taxon>
    </lineage>
</organism>
<feature type="signal peptide" evidence="1">
    <location>
        <begin position="1"/>
        <end position="27"/>
    </location>
</feature>
<dbReference type="InterPro" id="IPR054470">
    <property type="entry name" value="FIMAH_dom"/>
</dbReference>
<sequence>MRRRFRTSVVAACVTAAALIPAAPSWAQETTPPTINVATLSPSAPTGQNNWYRDSVTLNMSATDDVGIDKFQYSLNGGAAYIDVPVAGAPASATASAVITQEGNTSVRYRAVDTSGNVAAFRSISVRIDTRAPAASYPAITDGHVGHVATLIPTRTDPTPGSGGVAVLNMYLDGKLVPPLPVQTSDLSLGVHTLAVHLSDAASNSAKYTQTFIVTTSFADVGTLIARFVTAGSVPAEVGAALQAKLDQAKALADADSAKPARQVLNEFVSIANARIAHGPVRNTLVGDARYLIDQLNGRPAPEPATGLKSEPAEGPKFIPDPVLAPLPHNPHADYNVLIFSKTTGFRHDHIPHTVAAIQKLGIAHNFNVDVYDPQLSTVTLPTSPFLSLDTLKQYDTIVFESNVGHPGPLNPITEQPNFEAYMNQGGGYVGIHGAADSFEVGTWPWYGNLVGGFFTSHPNGQNGFGQCGSCIHTEVVTEDKTHPATAHLPARWMTVDELYNFDRNMRADVHTLLSLNEDSYQRSLNSGNAATNPLQLMNGDHPIAWCQNWDGGKAFSTILGHFRTQYYDDSFMRIILGGIETTAGRKGANCSSYRETSLLIEADRAAGLLTAAAADAAGAALDIARDSYLATNYTTAIPALNSIVALANDKASGDAAARSELARQARELREWMQNLNRNR</sequence>
<dbReference type="InterPro" id="IPR013783">
    <property type="entry name" value="Ig-like_fold"/>
</dbReference>
<dbReference type="SUPFAM" id="SSF52317">
    <property type="entry name" value="Class I glutamine amidotransferase-like"/>
    <property type="match status" value="1"/>
</dbReference>
<dbReference type="PANTHER" id="PTHR40469:SF2">
    <property type="entry name" value="GALACTOSE-BINDING DOMAIN-LIKE SUPERFAMILY PROTEIN"/>
    <property type="match status" value="1"/>
</dbReference>
<evidence type="ECO:0008006" key="6">
    <source>
        <dbReference type="Google" id="ProtNLM"/>
    </source>
</evidence>
<evidence type="ECO:0000256" key="1">
    <source>
        <dbReference type="SAM" id="SignalP"/>
    </source>
</evidence>
<dbReference type="GO" id="GO:0005975">
    <property type="term" value="P:carbohydrate metabolic process"/>
    <property type="evidence" value="ECO:0007669"/>
    <property type="project" value="UniProtKB-ARBA"/>
</dbReference>
<feature type="domain" description="ThuA-like" evidence="2">
    <location>
        <begin position="336"/>
        <end position="581"/>
    </location>
</feature>
<dbReference type="Pfam" id="PF06283">
    <property type="entry name" value="ThuA"/>
    <property type="match status" value="1"/>
</dbReference>
<accession>A0A8J3UES9</accession>
<dbReference type="AlphaFoldDB" id="A0A8J3UES9"/>
<feature type="chain" id="PRO_5035319099" description="ThuA-like domain-containing protein" evidence="1">
    <location>
        <begin position="28"/>
        <end position="680"/>
    </location>
</feature>
<dbReference type="Pfam" id="PF22888">
    <property type="entry name" value="FIMAH"/>
    <property type="match status" value="1"/>
</dbReference>
<comment type="caution">
    <text evidence="4">The sequence shown here is derived from an EMBL/GenBank/DDBJ whole genome shotgun (WGS) entry which is preliminary data.</text>
</comment>
<proteinExistence type="predicted"/>
<dbReference type="PANTHER" id="PTHR40469">
    <property type="entry name" value="SECRETED GLYCOSYL HYDROLASE"/>
    <property type="match status" value="1"/>
</dbReference>
<dbReference type="Proteomes" id="UP000622547">
    <property type="component" value="Unassembled WGS sequence"/>
</dbReference>
<feature type="domain" description="FIMAH" evidence="3">
    <location>
        <begin position="218"/>
        <end position="294"/>
    </location>
</feature>
<gene>
    <name evidence="4" type="ORF">Pph01_85350</name>
</gene>
<keyword evidence="5" id="KW-1185">Reference proteome</keyword>
<evidence type="ECO:0000313" key="4">
    <source>
        <dbReference type="EMBL" id="GII43532.1"/>
    </source>
</evidence>